<accession>A0A9N9GQH1</accession>
<proteinExistence type="predicted"/>
<evidence type="ECO:0000313" key="1">
    <source>
        <dbReference type="EMBL" id="CAG8618488.1"/>
    </source>
</evidence>
<gene>
    <name evidence="1" type="ORF">DEBURN_LOCUS10269</name>
</gene>
<feature type="non-terminal residue" evidence="1">
    <location>
        <position position="1"/>
    </location>
</feature>
<sequence length="49" mass="5819">VLTESLKLLDLVDSVCCFLRYTRSLEYEDDLFDKYILSEVVTFNLRDPK</sequence>
<dbReference type="Proteomes" id="UP000789706">
    <property type="component" value="Unassembled WGS sequence"/>
</dbReference>
<organism evidence="1 2">
    <name type="scientific">Diversispora eburnea</name>
    <dbReference type="NCBI Taxonomy" id="1213867"/>
    <lineage>
        <taxon>Eukaryota</taxon>
        <taxon>Fungi</taxon>
        <taxon>Fungi incertae sedis</taxon>
        <taxon>Mucoromycota</taxon>
        <taxon>Glomeromycotina</taxon>
        <taxon>Glomeromycetes</taxon>
        <taxon>Diversisporales</taxon>
        <taxon>Diversisporaceae</taxon>
        <taxon>Diversispora</taxon>
    </lineage>
</organism>
<evidence type="ECO:0000313" key="2">
    <source>
        <dbReference type="Proteomes" id="UP000789706"/>
    </source>
</evidence>
<dbReference type="AlphaFoldDB" id="A0A9N9GQH1"/>
<protein>
    <submittedName>
        <fullName evidence="1">7305_t:CDS:1</fullName>
    </submittedName>
</protein>
<reference evidence="1" key="1">
    <citation type="submission" date="2021-06" db="EMBL/GenBank/DDBJ databases">
        <authorList>
            <person name="Kallberg Y."/>
            <person name="Tangrot J."/>
            <person name="Rosling A."/>
        </authorList>
    </citation>
    <scope>NUCLEOTIDE SEQUENCE</scope>
    <source>
        <strain evidence="1">AZ414A</strain>
    </source>
</reference>
<keyword evidence="2" id="KW-1185">Reference proteome</keyword>
<comment type="caution">
    <text evidence="1">The sequence shown here is derived from an EMBL/GenBank/DDBJ whole genome shotgun (WGS) entry which is preliminary data.</text>
</comment>
<name>A0A9N9GQH1_9GLOM</name>
<dbReference type="EMBL" id="CAJVPK010002775">
    <property type="protein sequence ID" value="CAG8618488.1"/>
    <property type="molecule type" value="Genomic_DNA"/>
</dbReference>